<evidence type="ECO:0000313" key="2">
    <source>
        <dbReference type="Proteomes" id="UP001066276"/>
    </source>
</evidence>
<dbReference type="Proteomes" id="UP001066276">
    <property type="component" value="Chromosome 4_1"/>
</dbReference>
<name>A0AAV7SXT2_PLEWA</name>
<feature type="non-terminal residue" evidence="1">
    <location>
        <position position="1"/>
    </location>
</feature>
<evidence type="ECO:0000313" key="1">
    <source>
        <dbReference type="EMBL" id="KAJ1168978.1"/>
    </source>
</evidence>
<protein>
    <submittedName>
        <fullName evidence="1">Uncharacterized protein</fullName>
    </submittedName>
</protein>
<feature type="non-terminal residue" evidence="1">
    <location>
        <position position="51"/>
    </location>
</feature>
<sequence>SYRERTTGVHTDVYTTDYISGQSTHLPSIVNCWIRGDFMPVSLRTFKAADV</sequence>
<comment type="caution">
    <text evidence="1">The sequence shown here is derived from an EMBL/GenBank/DDBJ whole genome shotgun (WGS) entry which is preliminary data.</text>
</comment>
<dbReference type="EMBL" id="JANPWB010000007">
    <property type="protein sequence ID" value="KAJ1168978.1"/>
    <property type="molecule type" value="Genomic_DNA"/>
</dbReference>
<dbReference type="AlphaFoldDB" id="A0AAV7SXT2"/>
<reference evidence="1" key="1">
    <citation type="journal article" date="2022" name="bioRxiv">
        <title>Sequencing and chromosome-scale assembly of the giantPleurodeles waltlgenome.</title>
        <authorList>
            <person name="Brown T."/>
            <person name="Elewa A."/>
            <person name="Iarovenko S."/>
            <person name="Subramanian E."/>
            <person name="Araus A.J."/>
            <person name="Petzold A."/>
            <person name="Susuki M."/>
            <person name="Suzuki K.-i.T."/>
            <person name="Hayashi T."/>
            <person name="Toyoda A."/>
            <person name="Oliveira C."/>
            <person name="Osipova E."/>
            <person name="Leigh N.D."/>
            <person name="Simon A."/>
            <person name="Yun M.H."/>
        </authorList>
    </citation>
    <scope>NUCLEOTIDE SEQUENCE</scope>
    <source>
        <strain evidence="1">20211129_DDA</strain>
        <tissue evidence="1">Liver</tissue>
    </source>
</reference>
<proteinExistence type="predicted"/>
<organism evidence="1 2">
    <name type="scientific">Pleurodeles waltl</name>
    <name type="common">Iberian ribbed newt</name>
    <dbReference type="NCBI Taxonomy" id="8319"/>
    <lineage>
        <taxon>Eukaryota</taxon>
        <taxon>Metazoa</taxon>
        <taxon>Chordata</taxon>
        <taxon>Craniata</taxon>
        <taxon>Vertebrata</taxon>
        <taxon>Euteleostomi</taxon>
        <taxon>Amphibia</taxon>
        <taxon>Batrachia</taxon>
        <taxon>Caudata</taxon>
        <taxon>Salamandroidea</taxon>
        <taxon>Salamandridae</taxon>
        <taxon>Pleurodelinae</taxon>
        <taxon>Pleurodeles</taxon>
    </lineage>
</organism>
<accession>A0AAV7SXT2</accession>
<gene>
    <name evidence="1" type="ORF">NDU88_000890</name>
</gene>
<keyword evidence="2" id="KW-1185">Reference proteome</keyword>